<dbReference type="Proteomes" id="UP000318571">
    <property type="component" value="Chromosome 1"/>
</dbReference>
<evidence type="ECO:0000256" key="2">
    <source>
        <dbReference type="SAM" id="Phobius"/>
    </source>
</evidence>
<feature type="compositionally biased region" description="Basic and acidic residues" evidence="1">
    <location>
        <begin position="309"/>
        <end position="337"/>
    </location>
</feature>
<name>A0A553NTI3_TIGCA</name>
<keyword evidence="2" id="KW-1133">Transmembrane helix</keyword>
<feature type="compositionally biased region" description="Basic and acidic residues" evidence="1">
    <location>
        <begin position="281"/>
        <end position="293"/>
    </location>
</feature>
<feature type="transmembrane region" description="Helical" evidence="2">
    <location>
        <begin position="47"/>
        <end position="72"/>
    </location>
</feature>
<feature type="compositionally biased region" description="Polar residues" evidence="1">
    <location>
        <begin position="400"/>
        <end position="415"/>
    </location>
</feature>
<keyword evidence="2" id="KW-0812">Transmembrane</keyword>
<feature type="compositionally biased region" description="Gly residues" evidence="1">
    <location>
        <begin position="490"/>
        <end position="502"/>
    </location>
</feature>
<feature type="compositionally biased region" description="Low complexity" evidence="1">
    <location>
        <begin position="447"/>
        <end position="457"/>
    </location>
</feature>
<gene>
    <name evidence="3" type="ORF">TCAL_02492</name>
</gene>
<feature type="non-terminal residue" evidence="3">
    <location>
        <position position="1"/>
    </location>
</feature>
<dbReference type="AlphaFoldDB" id="A0A553NTI3"/>
<evidence type="ECO:0000313" key="3">
    <source>
        <dbReference type="EMBL" id="TRY68745.1"/>
    </source>
</evidence>
<feature type="region of interest" description="Disordered" evidence="1">
    <location>
        <begin position="272"/>
        <end position="460"/>
    </location>
</feature>
<evidence type="ECO:0000313" key="4">
    <source>
        <dbReference type="Proteomes" id="UP000318571"/>
    </source>
</evidence>
<feature type="compositionally biased region" description="Polar residues" evidence="1">
    <location>
        <begin position="178"/>
        <end position="192"/>
    </location>
</feature>
<feature type="region of interest" description="Disordered" evidence="1">
    <location>
        <begin position="81"/>
        <end position="127"/>
    </location>
</feature>
<accession>A0A553NTI3</accession>
<organism evidence="3 4">
    <name type="scientific">Tigriopus californicus</name>
    <name type="common">Marine copepod</name>
    <dbReference type="NCBI Taxonomy" id="6832"/>
    <lineage>
        <taxon>Eukaryota</taxon>
        <taxon>Metazoa</taxon>
        <taxon>Ecdysozoa</taxon>
        <taxon>Arthropoda</taxon>
        <taxon>Crustacea</taxon>
        <taxon>Multicrustacea</taxon>
        <taxon>Hexanauplia</taxon>
        <taxon>Copepoda</taxon>
        <taxon>Harpacticoida</taxon>
        <taxon>Harpacticidae</taxon>
        <taxon>Tigriopus</taxon>
    </lineage>
</organism>
<dbReference type="EMBL" id="VCGU01000010">
    <property type="protein sequence ID" value="TRY68745.1"/>
    <property type="molecule type" value="Genomic_DNA"/>
</dbReference>
<feature type="region of interest" description="Disordered" evidence="1">
    <location>
        <begin position="489"/>
        <end position="522"/>
    </location>
</feature>
<protein>
    <submittedName>
        <fullName evidence="3">Uncharacterized protein</fullName>
    </submittedName>
</protein>
<feature type="compositionally biased region" description="Low complexity" evidence="1">
    <location>
        <begin position="102"/>
        <end position="114"/>
    </location>
</feature>
<evidence type="ECO:0000256" key="1">
    <source>
        <dbReference type="SAM" id="MobiDB-lite"/>
    </source>
</evidence>
<keyword evidence="4" id="KW-1185">Reference proteome</keyword>
<reference evidence="3 4" key="1">
    <citation type="journal article" date="2018" name="Nat. Ecol. Evol.">
        <title>Genomic signatures of mitonuclear coevolution across populations of Tigriopus californicus.</title>
        <authorList>
            <person name="Barreto F.S."/>
            <person name="Watson E.T."/>
            <person name="Lima T.G."/>
            <person name="Willett C.S."/>
            <person name="Edmands S."/>
            <person name="Li W."/>
            <person name="Burton R.S."/>
        </authorList>
    </citation>
    <scope>NUCLEOTIDE SEQUENCE [LARGE SCALE GENOMIC DNA]</scope>
    <source>
        <strain evidence="3 4">San Diego</strain>
    </source>
</reference>
<feature type="compositionally biased region" description="Basic residues" evidence="1">
    <location>
        <begin position="510"/>
        <end position="520"/>
    </location>
</feature>
<sequence length="534" mass="57731">KKLHQTCSYDQQCKVTNPSSYCFQFEQGDLRCWCQPDLGSHLSKHSVSALTALTIGLSILSCLLCLMFRIFTRSHWSTRSSRSQYSVPSPPNRETSQGGSGASRKSSKGSQGKRLSAGSNGSAAKRSCHEAPEIMLHGELVTEQHLDSLDIEKQLYRPAIYNSLKSPQVGTSPAIPRTTGSRNNSLTTSSGENSRRPSGQFCEEWPEGFTDADTEYEQHIAIVPNPRAKRRQSMADYAFPELHSRSKGKKEPENLLILTRTRVDKHGRRHSVAVPLVPPPDGEKFEGGYHMERNPITGGAKLVPPATDSGRRRSYDNGSRECRRGSHERSDRSRPESRSPVPINPKSVISNAGGNGRTPATSSSSSALLGPPTASTTTLGVGGGGGFSRFDRKSSRYRNRTISGLPTIGEANQPNRSRTRRSASDRGSARRGYGTGSQKVKAKVDVEAAAATNTTDTKAGRTRRMSLQIPQSNGGVNNLARDMERLKVGGAQGGAVGGGGSSSGAVSPRPLKRKTSRRSSRSSFLHFLDLAIAK</sequence>
<comment type="caution">
    <text evidence="3">The sequence shown here is derived from an EMBL/GenBank/DDBJ whole genome shotgun (WGS) entry which is preliminary data.</text>
</comment>
<feature type="compositionally biased region" description="Low complexity" evidence="1">
    <location>
        <begin position="358"/>
        <end position="375"/>
    </location>
</feature>
<proteinExistence type="predicted"/>
<feature type="region of interest" description="Disordered" evidence="1">
    <location>
        <begin position="164"/>
        <end position="201"/>
    </location>
</feature>
<keyword evidence="2" id="KW-0472">Membrane</keyword>